<feature type="domain" description="Fibronectin type-II" evidence="13">
    <location>
        <begin position="85"/>
        <end position="137"/>
    </location>
</feature>
<proteinExistence type="inferred from homology"/>
<dbReference type="InterPro" id="IPR013806">
    <property type="entry name" value="Kringle-like"/>
</dbReference>
<evidence type="ECO:0000256" key="7">
    <source>
        <dbReference type="ARBA" id="ARBA00023136"/>
    </source>
</evidence>
<evidence type="ECO:0000256" key="10">
    <source>
        <dbReference type="PROSITE-ProRule" id="PRU00479"/>
    </source>
</evidence>
<reference evidence="14 15" key="1">
    <citation type="submission" date="2024-02" db="EMBL/GenBank/DDBJ databases">
        <authorList>
            <person name="Daric V."/>
            <person name="Darras S."/>
        </authorList>
    </citation>
    <scope>NUCLEOTIDE SEQUENCE [LARGE SCALE GENOMIC DNA]</scope>
</reference>
<dbReference type="Gene3D" id="2.60.40.10">
    <property type="entry name" value="Immunoglobulins"/>
    <property type="match status" value="1"/>
</dbReference>
<evidence type="ECO:0008006" key="16">
    <source>
        <dbReference type="Google" id="ProtNLM"/>
    </source>
</evidence>
<keyword evidence="3 11" id="KW-0812">Transmembrane</keyword>
<dbReference type="PANTHER" id="PTHR32178">
    <property type="entry name" value="FAM187"/>
    <property type="match status" value="1"/>
</dbReference>
<feature type="disulfide bond" evidence="10">
    <location>
        <begin position="108"/>
        <end position="135"/>
    </location>
</feature>
<dbReference type="InterPro" id="IPR013783">
    <property type="entry name" value="Ig-like_fold"/>
</dbReference>
<dbReference type="PROSITE" id="PS51092">
    <property type="entry name" value="FN2_2"/>
    <property type="match status" value="2"/>
</dbReference>
<keyword evidence="9" id="KW-0325">Glycoprotein</keyword>
<evidence type="ECO:0000256" key="6">
    <source>
        <dbReference type="ARBA" id="ARBA00022989"/>
    </source>
</evidence>
<accession>A0ABP0GYY3</accession>
<comment type="similarity">
    <text evidence="2">Belongs to the FAM187 family.</text>
</comment>
<comment type="caution">
    <text evidence="14">The sequence shown here is derived from an EMBL/GenBank/DDBJ whole genome shotgun (WGS) entry which is preliminary data.</text>
</comment>
<dbReference type="SUPFAM" id="SSF57440">
    <property type="entry name" value="Kringle-like"/>
    <property type="match status" value="2"/>
</dbReference>
<dbReference type="InterPro" id="IPR039311">
    <property type="entry name" value="FAM187A/B"/>
</dbReference>
<protein>
    <recommendedName>
        <fullName evidence="16">Ig-like domain-containing protein</fullName>
    </recommendedName>
</protein>
<feature type="transmembrane region" description="Helical" evidence="11">
    <location>
        <begin position="565"/>
        <end position="586"/>
    </location>
</feature>
<gene>
    <name evidence="14" type="ORF">CVLEPA_LOCUS30235</name>
</gene>
<dbReference type="SMART" id="SM00059">
    <property type="entry name" value="FN2"/>
    <property type="match status" value="2"/>
</dbReference>
<evidence type="ECO:0000256" key="9">
    <source>
        <dbReference type="ARBA" id="ARBA00023180"/>
    </source>
</evidence>
<dbReference type="InterPro" id="IPR036943">
    <property type="entry name" value="FN_type2_sf"/>
</dbReference>
<keyword evidence="7 11" id="KW-0472">Membrane</keyword>
<keyword evidence="4" id="KW-0732">Signal</keyword>
<comment type="caution">
    <text evidence="10">Lacks conserved residue(s) required for the propagation of feature annotation.</text>
</comment>
<dbReference type="Proteomes" id="UP001642483">
    <property type="component" value="Unassembled WGS sequence"/>
</dbReference>
<evidence type="ECO:0000256" key="4">
    <source>
        <dbReference type="ARBA" id="ARBA00022729"/>
    </source>
</evidence>
<keyword evidence="15" id="KW-1185">Reference proteome</keyword>
<evidence type="ECO:0000313" key="15">
    <source>
        <dbReference type="Proteomes" id="UP001642483"/>
    </source>
</evidence>
<organism evidence="14 15">
    <name type="scientific">Clavelina lepadiformis</name>
    <name type="common">Light-bulb sea squirt</name>
    <name type="synonym">Ascidia lepadiformis</name>
    <dbReference type="NCBI Taxonomy" id="159417"/>
    <lineage>
        <taxon>Eukaryota</taxon>
        <taxon>Metazoa</taxon>
        <taxon>Chordata</taxon>
        <taxon>Tunicata</taxon>
        <taxon>Ascidiacea</taxon>
        <taxon>Aplousobranchia</taxon>
        <taxon>Clavelinidae</taxon>
        <taxon>Clavelina</taxon>
    </lineage>
</organism>
<feature type="domain" description="Ig-like" evidence="12">
    <location>
        <begin position="451"/>
        <end position="551"/>
    </location>
</feature>
<dbReference type="InterPro" id="IPR036179">
    <property type="entry name" value="Ig-like_dom_sf"/>
</dbReference>
<dbReference type="SUPFAM" id="SSF48726">
    <property type="entry name" value="Immunoglobulin"/>
    <property type="match status" value="1"/>
</dbReference>
<name>A0ABP0GYY3_CLALP</name>
<evidence type="ECO:0000313" key="14">
    <source>
        <dbReference type="EMBL" id="CAK8696939.1"/>
    </source>
</evidence>
<dbReference type="InterPro" id="IPR003599">
    <property type="entry name" value="Ig_sub"/>
</dbReference>
<keyword evidence="5" id="KW-0677">Repeat</keyword>
<sequence>MDEVQTLDVFEGTAVELECSCENRVETFSSNTDITVDFNSLDISFWSTQRTPNEKRNWVIAFGVNKQFVMDVFNKRDIVTFSGNSHHATCFFPFTYSDEGQNETHYSCGSAGAQSAICWCATTQNFAVDRKWGLCPCAFPTPGVRLLAEDGTAPGDFCHFPFKYAGELFCQGIEFYSCTVYFKIRCWCGTTYDVDKDNRWGYCPCAKVPLYGQWGKWGKWSSCRCGELTFRSRACTSKAKNIPTGVSVVCESGYAVQVSKCSCLNERLNSETVRIVNVMTRAAVIPPGGRGRTSKLVINSTKSSDSGLYTCNRAKLIGKAKSKSNSVIQKRVAAYYLNVVTLENFQTVFKDNGENLNLDSAIPKWHWTEWQDCDRCGIFTGEQRKCGFCYLEHHVEGVKGDYFPCSSPFLPDRKRVVGRKYKNYIVVRKCKARCPVQPEFELVNANAEKPPSLPKLAERKLINAVLGEAIRLPCPGASAMLPVSWQFEGSKPGSPLQPLLRHEINIEGASVYATFIDIANDLYLESVSLANDGYYSCFVNRSLSASYRLVTTVKFWSIAEKAVDYVIYFVLVFVIVIFVMSAWAAFTSGFFSNIKY</sequence>
<dbReference type="CDD" id="cd00062">
    <property type="entry name" value="FN2"/>
    <property type="match status" value="1"/>
</dbReference>
<keyword evidence="6 11" id="KW-1133">Transmembrane helix</keyword>
<evidence type="ECO:0000256" key="1">
    <source>
        <dbReference type="ARBA" id="ARBA00004479"/>
    </source>
</evidence>
<evidence type="ECO:0000259" key="12">
    <source>
        <dbReference type="PROSITE" id="PS50835"/>
    </source>
</evidence>
<dbReference type="SMART" id="SM00409">
    <property type="entry name" value="IG"/>
    <property type="match status" value="2"/>
</dbReference>
<dbReference type="InterPro" id="IPR000562">
    <property type="entry name" value="FN_type2_dom"/>
</dbReference>
<feature type="domain" description="Fibronectin type-II" evidence="13">
    <location>
        <begin position="153"/>
        <end position="205"/>
    </location>
</feature>
<dbReference type="PANTHER" id="PTHR32178:SF6">
    <property type="entry name" value="IG-LIKE DOMAIN-CONTAINING PROTEIN"/>
    <property type="match status" value="1"/>
</dbReference>
<dbReference type="EMBL" id="CAWYQH010000163">
    <property type="protein sequence ID" value="CAK8696939.1"/>
    <property type="molecule type" value="Genomic_DNA"/>
</dbReference>
<evidence type="ECO:0000259" key="13">
    <source>
        <dbReference type="PROSITE" id="PS51092"/>
    </source>
</evidence>
<evidence type="ECO:0000256" key="5">
    <source>
        <dbReference type="ARBA" id="ARBA00022737"/>
    </source>
</evidence>
<comment type="subcellular location">
    <subcellularLocation>
        <location evidence="1">Membrane</location>
        <topology evidence="1">Single-pass type I membrane protein</topology>
    </subcellularLocation>
</comment>
<evidence type="ECO:0000256" key="2">
    <source>
        <dbReference type="ARBA" id="ARBA00008727"/>
    </source>
</evidence>
<dbReference type="Pfam" id="PF00040">
    <property type="entry name" value="fn2"/>
    <property type="match status" value="2"/>
</dbReference>
<dbReference type="Gene3D" id="2.10.10.10">
    <property type="entry name" value="Fibronectin, type II, collagen-binding"/>
    <property type="match status" value="2"/>
</dbReference>
<evidence type="ECO:0000256" key="8">
    <source>
        <dbReference type="ARBA" id="ARBA00023157"/>
    </source>
</evidence>
<evidence type="ECO:0000256" key="3">
    <source>
        <dbReference type="ARBA" id="ARBA00022692"/>
    </source>
</evidence>
<dbReference type="InterPro" id="IPR007110">
    <property type="entry name" value="Ig-like_dom"/>
</dbReference>
<dbReference type="PROSITE" id="PS50835">
    <property type="entry name" value="IG_LIKE"/>
    <property type="match status" value="1"/>
</dbReference>
<keyword evidence="8 10" id="KW-1015">Disulfide bond</keyword>
<evidence type="ECO:0000256" key="11">
    <source>
        <dbReference type="SAM" id="Phobius"/>
    </source>
</evidence>